<comment type="caution">
    <text evidence="2">The sequence shown here is derived from an EMBL/GenBank/DDBJ whole genome shotgun (WGS) entry which is preliminary data.</text>
</comment>
<evidence type="ECO:0000313" key="3">
    <source>
        <dbReference type="Proteomes" id="UP001597062"/>
    </source>
</evidence>
<protein>
    <submittedName>
        <fullName evidence="2">Signal transducing protein</fullName>
    </submittedName>
</protein>
<gene>
    <name evidence="2" type="ORF">ACFQ1U_08300</name>
</gene>
<keyword evidence="3" id="KW-1185">Reference proteome</keyword>
<proteinExistence type="predicted"/>
<dbReference type="Proteomes" id="UP001597062">
    <property type="component" value="Unassembled WGS sequence"/>
</dbReference>
<dbReference type="Pfam" id="PF09413">
    <property type="entry name" value="DUF2007"/>
    <property type="match status" value="1"/>
</dbReference>
<accession>A0ABW3JRS1</accession>
<evidence type="ECO:0000259" key="1">
    <source>
        <dbReference type="Pfam" id="PF09413"/>
    </source>
</evidence>
<reference evidence="3" key="1">
    <citation type="journal article" date="2019" name="Int. J. Syst. Evol. Microbiol.">
        <title>The Global Catalogue of Microorganisms (GCM) 10K type strain sequencing project: providing services to taxonomists for standard genome sequencing and annotation.</title>
        <authorList>
            <consortium name="The Broad Institute Genomics Platform"/>
            <consortium name="The Broad Institute Genome Sequencing Center for Infectious Disease"/>
            <person name="Wu L."/>
            <person name="Ma J."/>
        </authorList>
    </citation>
    <scope>NUCLEOTIDE SEQUENCE [LARGE SCALE GENOMIC DNA]</scope>
    <source>
        <strain evidence="3">CCUG 60527</strain>
    </source>
</reference>
<dbReference type="EMBL" id="JBHTJR010000045">
    <property type="protein sequence ID" value="MFD0993203.1"/>
    <property type="molecule type" value="Genomic_DNA"/>
</dbReference>
<name>A0ABW3JRS1_9FLAO</name>
<sequence>MSKHIKVYTGSGILVNKLQLMLDEIGVKSIIKDKKESGRLAGFGVLEESVEVFILDSDLEKARKTVEDFKLEVEN</sequence>
<feature type="domain" description="DUF2007" evidence="1">
    <location>
        <begin position="6"/>
        <end position="69"/>
    </location>
</feature>
<organism evidence="2 3">
    <name type="scientific">Tenacibaculum geojense</name>
    <dbReference type="NCBI Taxonomy" id="915352"/>
    <lineage>
        <taxon>Bacteria</taxon>
        <taxon>Pseudomonadati</taxon>
        <taxon>Bacteroidota</taxon>
        <taxon>Flavobacteriia</taxon>
        <taxon>Flavobacteriales</taxon>
        <taxon>Flavobacteriaceae</taxon>
        <taxon>Tenacibaculum</taxon>
    </lineage>
</organism>
<evidence type="ECO:0000313" key="2">
    <source>
        <dbReference type="EMBL" id="MFD0993203.1"/>
    </source>
</evidence>
<dbReference type="RefSeq" id="WP_386107219.1">
    <property type="nucleotide sequence ID" value="NZ_JBHTJR010000045.1"/>
</dbReference>
<dbReference type="InterPro" id="IPR018551">
    <property type="entry name" value="DUF2007"/>
</dbReference>